<dbReference type="Ensembl" id="ENSPCET00000010851.1">
    <property type="protein sequence ID" value="ENSPCEP00000010500.1"/>
    <property type="gene ID" value="ENSPCEG00000008329.1"/>
</dbReference>
<protein>
    <submittedName>
        <fullName evidence="6">Interleukin 25</fullName>
    </submittedName>
</protein>
<keyword evidence="4 5" id="KW-0732">Signal</keyword>
<reference evidence="6" key="2">
    <citation type="submission" date="2025-09" db="UniProtKB">
        <authorList>
            <consortium name="Ensembl"/>
        </authorList>
    </citation>
    <scope>IDENTIFICATION</scope>
</reference>
<name>A0A8C8RW48_9SAUR</name>
<evidence type="ECO:0000313" key="7">
    <source>
        <dbReference type="Proteomes" id="UP000694393"/>
    </source>
</evidence>
<evidence type="ECO:0000256" key="4">
    <source>
        <dbReference type="ARBA" id="ARBA00022729"/>
    </source>
</evidence>
<keyword evidence="3" id="KW-0964">Secreted</keyword>
<evidence type="ECO:0000256" key="1">
    <source>
        <dbReference type="ARBA" id="ARBA00004613"/>
    </source>
</evidence>
<dbReference type="Pfam" id="PF06083">
    <property type="entry name" value="IL17"/>
    <property type="match status" value="1"/>
</dbReference>
<feature type="chain" id="PRO_5034064971" evidence="5">
    <location>
        <begin position="21"/>
        <end position="167"/>
    </location>
</feature>
<evidence type="ECO:0000256" key="5">
    <source>
        <dbReference type="SAM" id="SignalP"/>
    </source>
</evidence>
<proteinExistence type="inferred from homology"/>
<evidence type="ECO:0000256" key="3">
    <source>
        <dbReference type="ARBA" id="ARBA00022525"/>
    </source>
</evidence>
<dbReference type="Proteomes" id="UP000694393">
    <property type="component" value="Unplaced"/>
</dbReference>
<organism evidence="6 7">
    <name type="scientific">Pelusios castaneus</name>
    <name type="common">West African mud turtle</name>
    <dbReference type="NCBI Taxonomy" id="367368"/>
    <lineage>
        <taxon>Eukaryota</taxon>
        <taxon>Metazoa</taxon>
        <taxon>Chordata</taxon>
        <taxon>Craniata</taxon>
        <taxon>Vertebrata</taxon>
        <taxon>Euteleostomi</taxon>
        <taxon>Archelosauria</taxon>
        <taxon>Testudinata</taxon>
        <taxon>Testudines</taxon>
        <taxon>Pleurodira</taxon>
        <taxon>Pelomedusidae</taxon>
        <taxon>Pelusios</taxon>
    </lineage>
</organism>
<dbReference type="GO" id="GO:0005576">
    <property type="term" value="C:extracellular region"/>
    <property type="evidence" value="ECO:0007669"/>
    <property type="project" value="UniProtKB-SubCell"/>
</dbReference>
<dbReference type="GO" id="GO:0005125">
    <property type="term" value="F:cytokine activity"/>
    <property type="evidence" value="ECO:0007669"/>
    <property type="project" value="InterPro"/>
</dbReference>
<dbReference type="InterPro" id="IPR010345">
    <property type="entry name" value="IL-17_fam"/>
</dbReference>
<keyword evidence="7" id="KW-1185">Reference proteome</keyword>
<dbReference type="SUPFAM" id="SSF57501">
    <property type="entry name" value="Cystine-knot cytokines"/>
    <property type="match status" value="1"/>
</dbReference>
<dbReference type="AlphaFoldDB" id="A0A8C8RW48"/>
<comment type="subcellular location">
    <subcellularLocation>
        <location evidence="1">Secreted</location>
    </subcellularLocation>
</comment>
<comment type="similarity">
    <text evidence="2">Belongs to the IL-17 family.</text>
</comment>
<sequence length="167" mass="18744">MQSLLLLLQLWAVSLGRTQGCVGNSECCGLRELERTGAWLSKGSPPELQPCHVSPQHRTASEENTELQCQGRSHGPPNSRAISPWRYREDCDNARFPRRLLQAECLCPHCVSLDPPHRLDRRGNSVQVNASTTVYYQRQCPGRPKAFYLEPQLYSVAVACICVVPRS</sequence>
<dbReference type="InterPro" id="IPR029034">
    <property type="entry name" value="Cystine-knot_cytokine"/>
</dbReference>
<accession>A0A8C8RW48</accession>
<dbReference type="Gene3D" id="2.10.90.10">
    <property type="entry name" value="Cystine-knot cytokines"/>
    <property type="match status" value="1"/>
</dbReference>
<evidence type="ECO:0000313" key="6">
    <source>
        <dbReference type="Ensembl" id="ENSPCEP00000010500.1"/>
    </source>
</evidence>
<reference evidence="6" key="1">
    <citation type="submission" date="2025-08" db="UniProtKB">
        <authorList>
            <consortium name="Ensembl"/>
        </authorList>
    </citation>
    <scope>IDENTIFICATION</scope>
</reference>
<evidence type="ECO:0000256" key="2">
    <source>
        <dbReference type="ARBA" id="ARBA00007236"/>
    </source>
</evidence>
<feature type="signal peptide" evidence="5">
    <location>
        <begin position="1"/>
        <end position="20"/>
    </location>
</feature>